<organism evidence="6 7">
    <name type="scientific">Rotaria sordida</name>
    <dbReference type="NCBI Taxonomy" id="392033"/>
    <lineage>
        <taxon>Eukaryota</taxon>
        <taxon>Metazoa</taxon>
        <taxon>Spiralia</taxon>
        <taxon>Gnathifera</taxon>
        <taxon>Rotifera</taxon>
        <taxon>Eurotatoria</taxon>
        <taxon>Bdelloidea</taxon>
        <taxon>Philodinida</taxon>
        <taxon>Philodinidae</taxon>
        <taxon>Rotaria</taxon>
    </lineage>
</organism>
<dbReference type="SUPFAM" id="SSF57850">
    <property type="entry name" value="RING/U-box"/>
    <property type="match status" value="1"/>
</dbReference>
<feature type="compositionally biased region" description="Polar residues" evidence="4">
    <location>
        <begin position="193"/>
        <end position="212"/>
    </location>
</feature>
<accession>A0A819A994</accession>
<dbReference type="InterPro" id="IPR001841">
    <property type="entry name" value="Znf_RING"/>
</dbReference>
<reference evidence="6" key="1">
    <citation type="submission" date="2021-02" db="EMBL/GenBank/DDBJ databases">
        <authorList>
            <person name="Nowell W R."/>
        </authorList>
    </citation>
    <scope>NUCLEOTIDE SEQUENCE</scope>
</reference>
<evidence type="ECO:0000256" key="4">
    <source>
        <dbReference type="SAM" id="MobiDB-lite"/>
    </source>
</evidence>
<dbReference type="Proteomes" id="UP000663836">
    <property type="component" value="Unassembled WGS sequence"/>
</dbReference>
<evidence type="ECO:0000256" key="1">
    <source>
        <dbReference type="ARBA" id="ARBA00022771"/>
    </source>
</evidence>
<dbReference type="InterPro" id="IPR013083">
    <property type="entry name" value="Znf_RING/FYVE/PHD"/>
</dbReference>
<dbReference type="Gene3D" id="3.30.40.10">
    <property type="entry name" value="Zinc/RING finger domain, C3HC4 (zinc finger)"/>
    <property type="match status" value="1"/>
</dbReference>
<dbReference type="PROSITE" id="PS50089">
    <property type="entry name" value="ZF_RING_2"/>
    <property type="match status" value="1"/>
</dbReference>
<keyword evidence="1 3" id="KW-0479">Metal-binding</keyword>
<sequence length="273" mass="31170">MMYRTTLNNRINALANNYIYINQDEISHSLICPICLDPLIDPQTHVLCNNSFCNRCIRKLRYCPCCRATIMELNDLIVTSDIIRNTLDELQIQCNICKHILCRGDFDNHIRNDCLQLSLITSEEENNSNTNEKYLEKHLSNLYCRIRKLEDGLYESKKIMQSIRQSLTAAFKQRLTFTRPSLIVQQVRYDGSDPSSSAYGKSGKQTDPNKGSDLNKTKTSDKKRKLKSVDDTKQPGTKRQDWSDPTKTTSNDPPYGKAGGSTDAHNPDRGKQP</sequence>
<gene>
    <name evidence="6" type="ORF">JBS370_LOCUS14204</name>
</gene>
<evidence type="ECO:0000259" key="5">
    <source>
        <dbReference type="PROSITE" id="PS50089"/>
    </source>
</evidence>
<name>A0A819A994_9BILA</name>
<evidence type="ECO:0000313" key="7">
    <source>
        <dbReference type="Proteomes" id="UP000663836"/>
    </source>
</evidence>
<comment type="caution">
    <text evidence="6">The sequence shown here is derived from an EMBL/GenBank/DDBJ whole genome shotgun (WGS) entry which is preliminary data.</text>
</comment>
<keyword evidence="2" id="KW-0862">Zinc</keyword>
<dbReference type="EMBL" id="CAJOBD010001264">
    <property type="protein sequence ID" value="CAF3780568.1"/>
    <property type="molecule type" value="Genomic_DNA"/>
</dbReference>
<evidence type="ECO:0000256" key="3">
    <source>
        <dbReference type="PROSITE-ProRule" id="PRU00175"/>
    </source>
</evidence>
<dbReference type="AlphaFoldDB" id="A0A819A994"/>
<keyword evidence="1 3" id="KW-0863">Zinc-finger</keyword>
<evidence type="ECO:0000313" key="6">
    <source>
        <dbReference type="EMBL" id="CAF3780568.1"/>
    </source>
</evidence>
<dbReference type="GO" id="GO:0008270">
    <property type="term" value="F:zinc ion binding"/>
    <property type="evidence" value="ECO:0007669"/>
    <property type="project" value="UniProtKB-KW"/>
</dbReference>
<evidence type="ECO:0000256" key="2">
    <source>
        <dbReference type="ARBA" id="ARBA00022833"/>
    </source>
</evidence>
<feature type="region of interest" description="Disordered" evidence="4">
    <location>
        <begin position="188"/>
        <end position="273"/>
    </location>
</feature>
<feature type="domain" description="RING-type" evidence="5">
    <location>
        <begin position="32"/>
        <end position="67"/>
    </location>
</feature>
<feature type="compositionally biased region" description="Basic and acidic residues" evidence="4">
    <location>
        <begin position="227"/>
        <end position="244"/>
    </location>
</feature>
<protein>
    <recommendedName>
        <fullName evidence="5">RING-type domain-containing protein</fullName>
    </recommendedName>
</protein>
<proteinExistence type="predicted"/>